<reference evidence="1" key="2">
    <citation type="submission" date="2020-07" db="EMBL/GenBank/DDBJ databases">
        <authorList>
            <person name="Vera ALvarez R."/>
            <person name="Arias-Moreno D.M."/>
            <person name="Jimenez-Jacinto V."/>
            <person name="Jimenez-Bremont J.F."/>
            <person name="Swaminathan K."/>
            <person name="Moose S.P."/>
            <person name="Guerrero-Gonzalez M.L."/>
            <person name="Marino-Ramirez L."/>
            <person name="Landsman D."/>
            <person name="Rodriguez-Kessler M."/>
            <person name="Delgado-Sanchez P."/>
        </authorList>
    </citation>
    <scope>NUCLEOTIDE SEQUENCE</scope>
    <source>
        <tissue evidence="1">Cladode</tissue>
    </source>
</reference>
<name>A0A7C9D2U5_OPUST</name>
<protein>
    <submittedName>
        <fullName evidence="1">Uncharacterized protein</fullName>
    </submittedName>
</protein>
<evidence type="ECO:0000313" key="1">
    <source>
        <dbReference type="EMBL" id="MBA4628488.1"/>
    </source>
</evidence>
<accession>A0A7C9D2U5</accession>
<organism evidence="1">
    <name type="scientific">Opuntia streptacantha</name>
    <name type="common">Prickly pear cactus</name>
    <name type="synonym">Opuntia cardona</name>
    <dbReference type="NCBI Taxonomy" id="393608"/>
    <lineage>
        <taxon>Eukaryota</taxon>
        <taxon>Viridiplantae</taxon>
        <taxon>Streptophyta</taxon>
        <taxon>Embryophyta</taxon>
        <taxon>Tracheophyta</taxon>
        <taxon>Spermatophyta</taxon>
        <taxon>Magnoliopsida</taxon>
        <taxon>eudicotyledons</taxon>
        <taxon>Gunneridae</taxon>
        <taxon>Pentapetalae</taxon>
        <taxon>Caryophyllales</taxon>
        <taxon>Cactineae</taxon>
        <taxon>Cactaceae</taxon>
        <taxon>Opuntioideae</taxon>
        <taxon>Opuntia</taxon>
    </lineage>
</organism>
<dbReference type="AlphaFoldDB" id="A0A7C9D2U5"/>
<reference evidence="1" key="1">
    <citation type="journal article" date="2013" name="J. Plant Res.">
        <title>Effect of fungi and light on seed germination of three Opuntia species from semiarid lands of central Mexico.</title>
        <authorList>
            <person name="Delgado-Sanchez P."/>
            <person name="Jimenez-Bremont J.F."/>
            <person name="Guerrero-Gonzalez Mde L."/>
            <person name="Flores J."/>
        </authorList>
    </citation>
    <scope>NUCLEOTIDE SEQUENCE</scope>
    <source>
        <tissue evidence="1">Cladode</tissue>
    </source>
</reference>
<dbReference type="EMBL" id="GISG01066195">
    <property type="protein sequence ID" value="MBA4628488.1"/>
    <property type="molecule type" value="Transcribed_RNA"/>
</dbReference>
<sequence length="120" mass="12785">MQYHSAASVCARSSCLEFILAIFSSSLKSINWMAPPSSSLSHESKTWIAPSFCSTTMLCSASGPCFSFATGMELLSSSNDICITSIFPSFVTSPFLLCNPLHVQICDGQHSSSSRGSLDA</sequence>
<proteinExistence type="predicted"/>